<dbReference type="EMBL" id="KV425941">
    <property type="protein sequence ID" value="KZV96573.1"/>
    <property type="molecule type" value="Genomic_DNA"/>
</dbReference>
<feature type="non-terminal residue" evidence="2">
    <location>
        <position position="1"/>
    </location>
</feature>
<organism evidence="2 3">
    <name type="scientific">Exidia glandulosa HHB12029</name>
    <dbReference type="NCBI Taxonomy" id="1314781"/>
    <lineage>
        <taxon>Eukaryota</taxon>
        <taxon>Fungi</taxon>
        <taxon>Dikarya</taxon>
        <taxon>Basidiomycota</taxon>
        <taxon>Agaricomycotina</taxon>
        <taxon>Agaricomycetes</taxon>
        <taxon>Auriculariales</taxon>
        <taxon>Exidiaceae</taxon>
        <taxon>Exidia</taxon>
    </lineage>
</organism>
<accession>A0A165KMF0</accession>
<sequence>MMQTDPSTPVFVLPSPPSCGHGPSQRRRQRRPRQARARRRLHPRERSFDGCAAAQLSRAAVVRRRSEEDTRNSRRAYVLRLQFNLLRHPARTRYRPRGRAHTSRRREREVMTQTERQ</sequence>
<dbReference type="AlphaFoldDB" id="A0A165KMF0"/>
<name>A0A165KMF0_EXIGL</name>
<gene>
    <name evidence="2" type="ORF">EXIGLDRAFT_833535</name>
</gene>
<evidence type="ECO:0000313" key="3">
    <source>
        <dbReference type="Proteomes" id="UP000077266"/>
    </source>
</evidence>
<feature type="compositionally biased region" description="Basic residues" evidence="1">
    <location>
        <begin position="90"/>
        <end position="105"/>
    </location>
</feature>
<reference evidence="2 3" key="1">
    <citation type="journal article" date="2016" name="Mol. Biol. Evol.">
        <title>Comparative Genomics of Early-Diverging Mushroom-Forming Fungi Provides Insights into the Origins of Lignocellulose Decay Capabilities.</title>
        <authorList>
            <person name="Nagy L.G."/>
            <person name="Riley R."/>
            <person name="Tritt A."/>
            <person name="Adam C."/>
            <person name="Daum C."/>
            <person name="Floudas D."/>
            <person name="Sun H."/>
            <person name="Yadav J.S."/>
            <person name="Pangilinan J."/>
            <person name="Larsson K.H."/>
            <person name="Matsuura K."/>
            <person name="Barry K."/>
            <person name="Labutti K."/>
            <person name="Kuo R."/>
            <person name="Ohm R.A."/>
            <person name="Bhattacharya S.S."/>
            <person name="Shirouzu T."/>
            <person name="Yoshinaga Y."/>
            <person name="Martin F.M."/>
            <person name="Grigoriev I.V."/>
            <person name="Hibbett D.S."/>
        </authorList>
    </citation>
    <scope>NUCLEOTIDE SEQUENCE [LARGE SCALE GENOMIC DNA]</scope>
    <source>
        <strain evidence="2 3">HHB12029</strain>
    </source>
</reference>
<keyword evidence="3" id="KW-1185">Reference proteome</keyword>
<evidence type="ECO:0000256" key="1">
    <source>
        <dbReference type="SAM" id="MobiDB-lite"/>
    </source>
</evidence>
<dbReference type="Proteomes" id="UP000077266">
    <property type="component" value="Unassembled WGS sequence"/>
</dbReference>
<feature type="region of interest" description="Disordered" evidence="1">
    <location>
        <begin position="1"/>
        <end position="50"/>
    </location>
</feature>
<proteinExistence type="predicted"/>
<feature type="compositionally biased region" description="Basic residues" evidence="1">
    <location>
        <begin position="24"/>
        <end position="43"/>
    </location>
</feature>
<evidence type="ECO:0000313" key="2">
    <source>
        <dbReference type="EMBL" id="KZV96573.1"/>
    </source>
</evidence>
<feature type="region of interest" description="Disordered" evidence="1">
    <location>
        <begin position="90"/>
        <end position="117"/>
    </location>
</feature>
<dbReference type="InParanoid" id="A0A165KMF0"/>
<protein>
    <submittedName>
        <fullName evidence="2">Uncharacterized protein</fullName>
    </submittedName>
</protein>
<feature type="compositionally biased region" description="Basic and acidic residues" evidence="1">
    <location>
        <begin position="106"/>
        <end position="117"/>
    </location>
</feature>